<sequence length="62" mass="7085">MDIDLIPTLLLGIDEKKRSIELFLASGGAKSYEDYCRAVGEYSCLQKVEQDIKDIEQRFIES</sequence>
<protein>
    <submittedName>
        <fullName evidence="1">Uncharacterized protein</fullName>
    </submittedName>
</protein>
<reference evidence="1" key="1">
    <citation type="submission" date="2020-04" db="EMBL/GenBank/DDBJ databases">
        <authorList>
            <person name="Chiriac C."/>
            <person name="Salcher M."/>
            <person name="Ghai R."/>
            <person name="Kavagutti S V."/>
        </authorList>
    </citation>
    <scope>NUCLEOTIDE SEQUENCE</scope>
</reference>
<organism evidence="1">
    <name type="scientific">uncultured Caudovirales phage</name>
    <dbReference type="NCBI Taxonomy" id="2100421"/>
    <lineage>
        <taxon>Viruses</taxon>
        <taxon>Duplodnaviria</taxon>
        <taxon>Heunggongvirae</taxon>
        <taxon>Uroviricota</taxon>
        <taxon>Caudoviricetes</taxon>
        <taxon>Peduoviridae</taxon>
        <taxon>Maltschvirus</taxon>
        <taxon>Maltschvirus maltsch</taxon>
    </lineage>
</organism>
<proteinExistence type="predicted"/>
<dbReference type="EMBL" id="LR796806">
    <property type="protein sequence ID" value="CAB4167543.1"/>
    <property type="molecule type" value="Genomic_DNA"/>
</dbReference>
<accession>A0A6J5P7N1</accession>
<gene>
    <name evidence="1" type="ORF">UFOVP858_39</name>
</gene>
<name>A0A6J5P7N1_9CAUD</name>
<evidence type="ECO:0000313" key="1">
    <source>
        <dbReference type="EMBL" id="CAB4167543.1"/>
    </source>
</evidence>